<feature type="transmembrane region" description="Helical" evidence="1">
    <location>
        <begin position="89"/>
        <end position="108"/>
    </location>
</feature>
<dbReference type="AlphaFoldDB" id="A0A168RZX9"/>
<evidence type="ECO:0008006" key="4">
    <source>
        <dbReference type="Google" id="ProtNLM"/>
    </source>
</evidence>
<dbReference type="STRING" id="4829.A0A168RZX9"/>
<evidence type="ECO:0000256" key="1">
    <source>
        <dbReference type="SAM" id="Phobius"/>
    </source>
</evidence>
<organism evidence="2">
    <name type="scientific">Absidia glauca</name>
    <name type="common">Pin mould</name>
    <dbReference type="NCBI Taxonomy" id="4829"/>
    <lineage>
        <taxon>Eukaryota</taxon>
        <taxon>Fungi</taxon>
        <taxon>Fungi incertae sedis</taxon>
        <taxon>Mucoromycota</taxon>
        <taxon>Mucoromycotina</taxon>
        <taxon>Mucoromycetes</taxon>
        <taxon>Mucorales</taxon>
        <taxon>Cunninghamellaceae</taxon>
        <taxon>Absidia</taxon>
    </lineage>
</organism>
<feature type="transmembrane region" description="Helical" evidence="1">
    <location>
        <begin position="12"/>
        <end position="34"/>
    </location>
</feature>
<dbReference type="Proteomes" id="UP000078561">
    <property type="component" value="Unassembled WGS sequence"/>
</dbReference>
<evidence type="ECO:0000313" key="2">
    <source>
        <dbReference type="EMBL" id="SAM07614.1"/>
    </source>
</evidence>
<dbReference type="OMA" id="SSAIWIF"/>
<protein>
    <recommendedName>
        <fullName evidence="4">MARVEL domain-containing protein</fullName>
    </recommendedName>
</protein>
<proteinExistence type="predicted"/>
<keyword evidence="3" id="KW-1185">Reference proteome</keyword>
<keyword evidence="1" id="KW-1133">Transmembrane helix</keyword>
<keyword evidence="1" id="KW-0812">Transmembrane</keyword>
<dbReference type="OrthoDB" id="3239304at2759"/>
<feature type="transmembrane region" description="Helical" evidence="1">
    <location>
        <begin position="155"/>
        <end position="181"/>
    </location>
</feature>
<dbReference type="EMBL" id="LT554760">
    <property type="protein sequence ID" value="SAM07614.1"/>
    <property type="molecule type" value="Genomic_DNA"/>
</dbReference>
<sequence>MPGSTCCCCIPIRAGVLIIAILSAIYYIAVVAVLAIHKQELVAPDFGPRASICFWVVMAIAVLYSLSSLFGIVGGAAKHRGMINIFKGLYWLMAILSLLASFGLWIFMMVNRDDSVAVCSDFLQHPGSYGETFTGGIAFTKAEADDFCSTRMRNFLIGSGVAVFLGNFIQIYFACAISAYASRLKRTNQHHKLRNLEDFPVEPLGKAHY</sequence>
<evidence type="ECO:0000313" key="3">
    <source>
        <dbReference type="Proteomes" id="UP000078561"/>
    </source>
</evidence>
<gene>
    <name evidence="2" type="primary">ABSGL_13257.1 scaffold 13659</name>
</gene>
<keyword evidence="1" id="KW-0472">Membrane</keyword>
<accession>A0A168RZX9</accession>
<reference evidence="2" key="1">
    <citation type="submission" date="2016-04" db="EMBL/GenBank/DDBJ databases">
        <authorList>
            <person name="Evans L.H."/>
            <person name="Alamgir A."/>
            <person name="Owens N."/>
            <person name="Weber N.D."/>
            <person name="Virtaneva K."/>
            <person name="Barbian K."/>
            <person name="Babar A."/>
            <person name="Rosenke K."/>
        </authorList>
    </citation>
    <scope>NUCLEOTIDE SEQUENCE [LARGE SCALE GENOMIC DNA]</scope>
    <source>
        <strain evidence="2">CBS 101.48</strain>
    </source>
</reference>
<name>A0A168RZX9_ABSGL</name>
<dbReference type="InParanoid" id="A0A168RZX9"/>
<feature type="transmembrane region" description="Helical" evidence="1">
    <location>
        <begin position="54"/>
        <end position="77"/>
    </location>
</feature>